<comment type="caution">
    <text evidence="1">The sequence shown here is derived from an EMBL/GenBank/DDBJ whole genome shotgun (WGS) entry which is preliminary data.</text>
</comment>
<evidence type="ECO:0000313" key="2">
    <source>
        <dbReference type="Proteomes" id="UP000789920"/>
    </source>
</evidence>
<keyword evidence="2" id="KW-1185">Reference proteome</keyword>
<proteinExistence type="predicted"/>
<dbReference type="EMBL" id="CAJVQC010131547">
    <property type="protein sequence ID" value="CAG8841751.1"/>
    <property type="molecule type" value="Genomic_DNA"/>
</dbReference>
<gene>
    <name evidence="1" type="ORF">RPERSI_LOCUS32009</name>
</gene>
<accession>A0ACA9SLH7</accession>
<feature type="non-terminal residue" evidence="1">
    <location>
        <position position="1"/>
    </location>
</feature>
<protein>
    <submittedName>
        <fullName evidence="1">21770_t:CDS:1</fullName>
    </submittedName>
</protein>
<name>A0ACA9SLH7_9GLOM</name>
<reference evidence="1" key="1">
    <citation type="submission" date="2021-06" db="EMBL/GenBank/DDBJ databases">
        <authorList>
            <person name="Kallberg Y."/>
            <person name="Tangrot J."/>
            <person name="Rosling A."/>
        </authorList>
    </citation>
    <scope>NUCLEOTIDE SEQUENCE</scope>
    <source>
        <strain evidence="1">MA461A</strain>
    </source>
</reference>
<feature type="non-terminal residue" evidence="1">
    <location>
        <position position="85"/>
    </location>
</feature>
<organism evidence="1 2">
    <name type="scientific">Racocetra persica</name>
    <dbReference type="NCBI Taxonomy" id="160502"/>
    <lineage>
        <taxon>Eukaryota</taxon>
        <taxon>Fungi</taxon>
        <taxon>Fungi incertae sedis</taxon>
        <taxon>Mucoromycota</taxon>
        <taxon>Glomeromycotina</taxon>
        <taxon>Glomeromycetes</taxon>
        <taxon>Diversisporales</taxon>
        <taxon>Gigasporaceae</taxon>
        <taxon>Racocetra</taxon>
    </lineage>
</organism>
<sequence length="85" mass="10140">ELMMEHFTEEELEEIEGTTIPEVPDLRTKLTIFWTNLNEIRQMIKESMFGNDYNREKNHDTVCTHTVHMDLVRVFVKLTNRELTG</sequence>
<dbReference type="Proteomes" id="UP000789920">
    <property type="component" value="Unassembled WGS sequence"/>
</dbReference>
<evidence type="ECO:0000313" key="1">
    <source>
        <dbReference type="EMBL" id="CAG8841751.1"/>
    </source>
</evidence>